<dbReference type="EMBL" id="OX451740">
    <property type="protein sequence ID" value="CAI8615410.1"/>
    <property type="molecule type" value="Genomic_DNA"/>
</dbReference>
<dbReference type="Gene3D" id="3.40.50.1820">
    <property type="entry name" value="alpha/beta hydrolase"/>
    <property type="match status" value="1"/>
</dbReference>
<name>A0AAV1AY22_VICFA</name>
<dbReference type="InterPro" id="IPR029058">
    <property type="entry name" value="AB_hydrolase_fold"/>
</dbReference>
<sequence>MRNNKFKEHHDIPQTVSDIFFAYQRQWNKWNVAHLPCHLLLGRTVDDEDLCVSGLRRFQEPGKAEAEFAKASPDLVIKNMLTSRNSGPPILPKEGTVLYNPEAARAKPLPSWLSQEDINYYASKFEKSGFTGGLNYYRNFNLNWELTAAWTGAQIKGWTKKNGIGSGELGYRFDGLKRKGLV</sequence>
<evidence type="ECO:0000313" key="2">
    <source>
        <dbReference type="Proteomes" id="UP001157006"/>
    </source>
</evidence>
<keyword evidence="2" id="KW-1185">Reference proteome</keyword>
<dbReference type="PANTHER" id="PTHR43329">
    <property type="entry name" value="EPOXIDE HYDROLASE"/>
    <property type="match status" value="1"/>
</dbReference>
<dbReference type="AlphaFoldDB" id="A0AAV1AY22"/>
<dbReference type="Proteomes" id="UP001157006">
    <property type="component" value="Chromosome 5"/>
</dbReference>
<reference evidence="1 2" key="1">
    <citation type="submission" date="2023-01" db="EMBL/GenBank/DDBJ databases">
        <authorList>
            <person name="Kreplak J."/>
        </authorList>
    </citation>
    <scope>NUCLEOTIDE SEQUENCE [LARGE SCALE GENOMIC DNA]</scope>
</reference>
<proteinExistence type="predicted"/>
<protein>
    <submittedName>
        <fullName evidence="1">Uncharacterized protein</fullName>
    </submittedName>
</protein>
<accession>A0AAV1AY22</accession>
<gene>
    <name evidence="1" type="ORF">VFH_V177680</name>
</gene>
<organism evidence="1 2">
    <name type="scientific">Vicia faba</name>
    <name type="common">Broad bean</name>
    <name type="synonym">Faba vulgaris</name>
    <dbReference type="NCBI Taxonomy" id="3906"/>
    <lineage>
        <taxon>Eukaryota</taxon>
        <taxon>Viridiplantae</taxon>
        <taxon>Streptophyta</taxon>
        <taxon>Embryophyta</taxon>
        <taxon>Tracheophyta</taxon>
        <taxon>Spermatophyta</taxon>
        <taxon>Magnoliopsida</taxon>
        <taxon>eudicotyledons</taxon>
        <taxon>Gunneridae</taxon>
        <taxon>Pentapetalae</taxon>
        <taxon>rosids</taxon>
        <taxon>fabids</taxon>
        <taxon>Fabales</taxon>
        <taxon>Fabaceae</taxon>
        <taxon>Papilionoideae</taxon>
        <taxon>50 kb inversion clade</taxon>
        <taxon>NPAAA clade</taxon>
        <taxon>Hologalegina</taxon>
        <taxon>IRL clade</taxon>
        <taxon>Fabeae</taxon>
        <taxon>Vicia</taxon>
    </lineage>
</organism>
<evidence type="ECO:0000313" key="1">
    <source>
        <dbReference type="EMBL" id="CAI8615410.1"/>
    </source>
</evidence>